<accession>A0A834K0L0</accession>
<keyword evidence="2" id="KW-1185">Reference proteome</keyword>
<sequence>MFGWTLLGTDYTDDTGDPISSGILAVTTTSVVAIGGSFPANSNALSDRNIQITVTRKLNVPKKNFLIVSHGSLNVLWVIVKFSVLVKGEDDGTLTHLNGPWENVCRSANEECSNVPGKIIVLRGKFGDLYSSLHPDGYE</sequence>
<name>A0A834K0L0_VESPE</name>
<dbReference type="EMBL" id="JACSDY010000020">
    <property type="protein sequence ID" value="KAF7397122.1"/>
    <property type="molecule type" value="Genomic_DNA"/>
</dbReference>
<comment type="caution">
    <text evidence="1">The sequence shown here is derived from an EMBL/GenBank/DDBJ whole genome shotgun (WGS) entry which is preliminary data.</text>
</comment>
<evidence type="ECO:0000313" key="1">
    <source>
        <dbReference type="EMBL" id="KAF7397122.1"/>
    </source>
</evidence>
<proteinExistence type="predicted"/>
<organism evidence="1 2">
    <name type="scientific">Vespula pensylvanica</name>
    <name type="common">Western yellow jacket</name>
    <name type="synonym">Wasp</name>
    <dbReference type="NCBI Taxonomy" id="30213"/>
    <lineage>
        <taxon>Eukaryota</taxon>
        <taxon>Metazoa</taxon>
        <taxon>Ecdysozoa</taxon>
        <taxon>Arthropoda</taxon>
        <taxon>Hexapoda</taxon>
        <taxon>Insecta</taxon>
        <taxon>Pterygota</taxon>
        <taxon>Neoptera</taxon>
        <taxon>Endopterygota</taxon>
        <taxon>Hymenoptera</taxon>
        <taxon>Apocrita</taxon>
        <taxon>Aculeata</taxon>
        <taxon>Vespoidea</taxon>
        <taxon>Vespidae</taxon>
        <taxon>Vespinae</taxon>
        <taxon>Vespula</taxon>
    </lineage>
</organism>
<gene>
    <name evidence="1" type="ORF">H0235_016659</name>
</gene>
<evidence type="ECO:0000313" key="2">
    <source>
        <dbReference type="Proteomes" id="UP000600918"/>
    </source>
</evidence>
<dbReference type="Proteomes" id="UP000600918">
    <property type="component" value="Unassembled WGS sequence"/>
</dbReference>
<dbReference type="AlphaFoldDB" id="A0A834K0L0"/>
<protein>
    <submittedName>
        <fullName evidence="1">Uncharacterized protein</fullName>
    </submittedName>
</protein>
<reference evidence="1" key="1">
    <citation type="journal article" date="2020" name="G3 (Bethesda)">
        <title>High-Quality Assemblies for Three Invasive Social Wasps from the &lt;i&gt;Vespula&lt;/i&gt; Genus.</title>
        <authorList>
            <person name="Harrop T.W.R."/>
            <person name="Guhlin J."/>
            <person name="McLaughlin G.M."/>
            <person name="Permina E."/>
            <person name="Stockwell P."/>
            <person name="Gilligan J."/>
            <person name="Le Lec M.F."/>
            <person name="Gruber M.A.M."/>
            <person name="Quinn O."/>
            <person name="Lovegrove M."/>
            <person name="Duncan E.J."/>
            <person name="Remnant E.J."/>
            <person name="Van Eeckhoven J."/>
            <person name="Graham B."/>
            <person name="Knapp R.A."/>
            <person name="Langford K.W."/>
            <person name="Kronenberg Z."/>
            <person name="Press M.O."/>
            <person name="Eacker S.M."/>
            <person name="Wilson-Rankin E.E."/>
            <person name="Purcell J."/>
            <person name="Lester P.J."/>
            <person name="Dearden P.K."/>
        </authorList>
    </citation>
    <scope>NUCLEOTIDE SEQUENCE</scope>
    <source>
        <strain evidence="1">Volc-1</strain>
    </source>
</reference>